<proteinExistence type="predicted"/>
<dbReference type="AlphaFoldDB" id="A0A1Y2K596"/>
<dbReference type="EMBL" id="LVJN01000019">
    <property type="protein sequence ID" value="OSM04429.1"/>
    <property type="molecule type" value="Genomic_DNA"/>
</dbReference>
<name>A0A1Y2K596_9PROT</name>
<feature type="transmembrane region" description="Helical" evidence="1">
    <location>
        <begin position="228"/>
        <end position="253"/>
    </location>
</feature>
<dbReference type="Proteomes" id="UP000194003">
    <property type="component" value="Unassembled WGS sequence"/>
</dbReference>
<keyword evidence="1" id="KW-0472">Membrane</keyword>
<keyword evidence="1" id="KW-1133">Transmembrane helix</keyword>
<feature type="transmembrane region" description="Helical" evidence="1">
    <location>
        <begin position="308"/>
        <end position="326"/>
    </location>
</feature>
<keyword evidence="1" id="KW-0812">Transmembrane</keyword>
<protein>
    <submittedName>
        <fullName evidence="2">Uncharacterized protein</fullName>
    </submittedName>
</protein>
<reference evidence="2 3" key="1">
    <citation type="journal article" date="2016" name="BMC Genomics">
        <title>Combined genomic and structural analyses of a cultured magnetotactic bacterium reveals its niche adaptation to a dynamic environment.</title>
        <authorList>
            <person name="Araujo A.C."/>
            <person name="Morillo V."/>
            <person name="Cypriano J."/>
            <person name="Teixeira L.C."/>
            <person name="Leao P."/>
            <person name="Lyra S."/>
            <person name="Almeida L.G."/>
            <person name="Bazylinski D.A."/>
            <person name="Vasconcellos A.T."/>
            <person name="Abreu F."/>
            <person name="Lins U."/>
        </authorList>
    </citation>
    <scope>NUCLEOTIDE SEQUENCE [LARGE SCALE GENOMIC DNA]</scope>
    <source>
        <strain evidence="2 3">IT-1</strain>
    </source>
</reference>
<gene>
    <name evidence="2" type="ORF">MAIT1_04341</name>
</gene>
<dbReference type="OrthoDB" id="7157872at2"/>
<comment type="caution">
    <text evidence="2">The sequence shown here is derived from an EMBL/GenBank/DDBJ whole genome shotgun (WGS) entry which is preliminary data.</text>
</comment>
<feature type="transmembrane region" description="Helical" evidence="1">
    <location>
        <begin position="378"/>
        <end position="397"/>
    </location>
</feature>
<feature type="transmembrane region" description="Helical" evidence="1">
    <location>
        <begin position="54"/>
        <end position="77"/>
    </location>
</feature>
<feature type="transmembrane region" description="Helical" evidence="1">
    <location>
        <begin position="153"/>
        <end position="172"/>
    </location>
</feature>
<keyword evidence="3" id="KW-1185">Reference proteome</keyword>
<feature type="transmembrane region" description="Helical" evidence="1">
    <location>
        <begin position="573"/>
        <end position="595"/>
    </location>
</feature>
<evidence type="ECO:0000313" key="2">
    <source>
        <dbReference type="EMBL" id="OSM04429.1"/>
    </source>
</evidence>
<feature type="transmembrane region" description="Helical" evidence="1">
    <location>
        <begin position="338"/>
        <end position="358"/>
    </location>
</feature>
<organism evidence="2 3">
    <name type="scientific">Magnetofaba australis IT-1</name>
    <dbReference type="NCBI Taxonomy" id="1434232"/>
    <lineage>
        <taxon>Bacteria</taxon>
        <taxon>Pseudomonadati</taxon>
        <taxon>Pseudomonadota</taxon>
        <taxon>Magnetococcia</taxon>
        <taxon>Magnetococcales</taxon>
        <taxon>Magnetococcaceae</taxon>
        <taxon>Magnetofaba</taxon>
    </lineage>
</organism>
<sequence length="607" mass="67778">MKASKRETALALLFGGALLIPYQMIFGALIPNASGKLGHDHTGFIPAMLDGYNWFSVNGLFSVPWFTPAFCGGLPAFPHPQNGYFSIPQWLAFFVDPLTVLQITLLLFAYLGYVGMWLLLRDSFKTSPMAALLGATLFAFNGFFAYRLAIGHVLFHPIMLTPLAAFLLLRAVNTGGRLATAGWLSGAALLLAYGMISGMGSLMPAMAFALLLTTALHMQQTHWRARPLLIWAGVCVLAVAISAAKIVASFAFLSQFPRVDYLLPGFRTILMGLDLLVRSLFWTPPDLQTINHYMDNRTWGLERHEFEYGLSLVPLIILAIVALLWLRQRPWSKDWSRPKTHSIVLALLILFPFAINTFEPHWNAFLKSLPVLGSSSFLGRWLVIYTVLVAMAAAWAFDALPWRNKALPWLALALCVGGVIAQNALTDKQHYQAQGYDPTAVVKEYNAVKQREDYAPQIEALLMYRDGAGRPLLHANRNDSLIVRQSPILCYEPIFGYRLGRFPWRPLRPGPADMSFEKNIFNFKNPACYVYPDENQCKPGDHFRLDQHAQLMKLLRYHPYEFEMSTAQKIANVVSLAALAGAMLCLLANLVVGIMPSGFRGTRHLGK</sequence>
<evidence type="ECO:0000313" key="3">
    <source>
        <dbReference type="Proteomes" id="UP000194003"/>
    </source>
</evidence>
<feature type="transmembrane region" description="Helical" evidence="1">
    <location>
        <begin position="126"/>
        <end position="146"/>
    </location>
</feature>
<evidence type="ECO:0000256" key="1">
    <source>
        <dbReference type="SAM" id="Phobius"/>
    </source>
</evidence>
<feature type="transmembrane region" description="Helical" evidence="1">
    <location>
        <begin position="98"/>
        <end position="120"/>
    </location>
</feature>
<feature type="transmembrane region" description="Helical" evidence="1">
    <location>
        <begin position="192"/>
        <end position="216"/>
    </location>
</feature>
<dbReference type="RefSeq" id="WP_085442513.1">
    <property type="nucleotide sequence ID" value="NZ_LVJN01000019.1"/>
</dbReference>
<feature type="transmembrane region" description="Helical" evidence="1">
    <location>
        <begin position="406"/>
        <end position="425"/>
    </location>
</feature>
<accession>A0A1Y2K596</accession>